<organism evidence="1 2">
    <name type="scientific">Solihabitans fulvus</name>
    <dbReference type="NCBI Taxonomy" id="1892852"/>
    <lineage>
        <taxon>Bacteria</taxon>
        <taxon>Bacillati</taxon>
        <taxon>Actinomycetota</taxon>
        <taxon>Actinomycetes</taxon>
        <taxon>Pseudonocardiales</taxon>
        <taxon>Pseudonocardiaceae</taxon>
        <taxon>Solihabitans</taxon>
    </lineage>
</organism>
<dbReference type="AlphaFoldDB" id="A0A5B2XJ57"/>
<dbReference type="OrthoDB" id="9760040at2"/>
<evidence type="ECO:0000313" key="1">
    <source>
        <dbReference type="EMBL" id="KAA2263264.1"/>
    </source>
</evidence>
<dbReference type="InterPro" id="IPR010281">
    <property type="entry name" value="DUF885"/>
</dbReference>
<proteinExistence type="predicted"/>
<dbReference type="Proteomes" id="UP000323454">
    <property type="component" value="Unassembled WGS sequence"/>
</dbReference>
<dbReference type="PANTHER" id="PTHR33361">
    <property type="entry name" value="GLR0591 PROTEIN"/>
    <property type="match status" value="1"/>
</dbReference>
<sequence>MTGVVELADELFGVLIGAEPLTATMLGVPGYDDRLSDFTEDGERAVGERLADLAQRARALDPDALSADDRTTRAVIIQQAEATMDRIECRLVEYTVASSFLAPVGEVLSVLPTASVSSQDQAEAYLTRLRAVPAFLDAIAARHRMGIAAGRVPVARLVRAAIEQLDAYAASPDQDPFLRPEPAEGNENFVADRERVLAELVRPALAGYREVLATEVLPHGRPDDRPGLSWLPEGEQVYAALSRLHTTTDRTPDELHETGLRLVADLAREYIALGTKTMGTDDLQQIFANLRTDPALRWNTEDELLDAAREAISRASKAAPSWFGLRPSHECQVEAVPAVEAAGSPGAYYMPASMDGERRGTYFANTDKVTERFRYTAEATAFHEAVPGHHFQFTISQELPDLPLLRRTAPVTSYIEGWGLYTERLAEEMGLYSGDVARFGMLTLDSMRAARLVVDTGLHAKGWSRQQAIDFMRDNTAMAPMEIESEVDRYVAAPGQALAYMVGRLEIQRLRAEAEQALGERFDIRAFHDLVLAGGPLPLSTLAEVVTDWIAAQV</sequence>
<name>A0A5B2XJ57_9PSEU</name>
<dbReference type="PANTHER" id="PTHR33361:SF2">
    <property type="entry name" value="DUF885 DOMAIN-CONTAINING PROTEIN"/>
    <property type="match status" value="1"/>
</dbReference>
<comment type="caution">
    <text evidence="1">The sequence shown here is derived from an EMBL/GenBank/DDBJ whole genome shotgun (WGS) entry which is preliminary data.</text>
</comment>
<gene>
    <name evidence="1" type="ORF">F0L68_10635</name>
</gene>
<evidence type="ECO:0000313" key="2">
    <source>
        <dbReference type="Proteomes" id="UP000323454"/>
    </source>
</evidence>
<accession>A0A5B2XJ57</accession>
<keyword evidence="2" id="KW-1185">Reference proteome</keyword>
<protein>
    <submittedName>
        <fullName evidence="1">DUF885 domain-containing protein</fullName>
    </submittedName>
</protein>
<dbReference type="Pfam" id="PF05960">
    <property type="entry name" value="DUF885"/>
    <property type="match status" value="1"/>
</dbReference>
<dbReference type="RefSeq" id="WP_149849340.1">
    <property type="nucleotide sequence ID" value="NZ_VUOB01000018.1"/>
</dbReference>
<reference evidence="1 2" key="2">
    <citation type="submission" date="2019-09" db="EMBL/GenBank/DDBJ databases">
        <authorList>
            <person name="Jin C."/>
        </authorList>
    </citation>
    <scope>NUCLEOTIDE SEQUENCE [LARGE SCALE GENOMIC DNA]</scope>
    <source>
        <strain evidence="1 2">AN110305</strain>
    </source>
</reference>
<reference evidence="1 2" key="1">
    <citation type="submission" date="2019-09" db="EMBL/GenBank/DDBJ databases">
        <title>Goodfellowia gen. nov., a new genus of the Pseudonocardineae related to Actinoalloteichus, containing Goodfellowia coeruleoviolacea gen. nov., comb. nov. gen. nov., comb. nov.</title>
        <authorList>
            <person name="Labeda D."/>
        </authorList>
    </citation>
    <scope>NUCLEOTIDE SEQUENCE [LARGE SCALE GENOMIC DNA]</scope>
    <source>
        <strain evidence="1 2">AN110305</strain>
    </source>
</reference>
<dbReference type="EMBL" id="VUOB01000018">
    <property type="protein sequence ID" value="KAA2263264.1"/>
    <property type="molecule type" value="Genomic_DNA"/>
</dbReference>